<dbReference type="AlphaFoldDB" id="A0A2B1ICA4"/>
<dbReference type="Proteomes" id="UP000220226">
    <property type="component" value="Unassembled WGS sequence"/>
</dbReference>
<evidence type="ECO:0000313" key="2">
    <source>
        <dbReference type="EMBL" id="PFC71119.1"/>
    </source>
</evidence>
<comment type="caution">
    <text evidence="2">The sequence shown here is derived from an EMBL/GenBank/DDBJ whole genome shotgun (WGS) entry which is preliminary data.</text>
</comment>
<gene>
    <name evidence="2" type="ORF">CN290_23960</name>
</gene>
<dbReference type="EMBL" id="NTQT01000029">
    <property type="protein sequence ID" value="PFC71119.1"/>
    <property type="molecule type" value="Genomic_DNA"/>
</dbReference>
<reference evidence="2 3" key="1">
    <citation type="submission" date="2017-09" db="EMBL/GenBank/DDBJ databases">
        <title>Large-scale bioinformatics analysis of Bacillus genomes uncovers conserved roles of natural products in bacterial physiology.</title>
        <authorList>
            <consortium name="Agbiome Team Llc"/>
            <person name="Bleich R.M."/>
            <person name="Grubbs K.J."/>
            <person name="Santa Maria K.C."/>
            <person name="Allen S.E."/>
            <person name="Farag S."/>
            <person name="Shank E.A."/>
            <person name="Bowers A."/>
        </authorList>
    </citation>
    <scope>NUCLEOTIDE SEQUENCE [LARGE SCALE GENOMIC DNA]</scope>
    <source>
        <strain evidence="2 3">AFS025165</strain>
    </source>
</reference>
<proteinExistence type="predicted"/>
<protein>
    <recommendedName>
        <fullName evidence="1">Integrase catalytic domain-containing protein</fullName>
    </recommendedName>
</protein>
<dbReference type="Pfam" id="PF13333">
    <property type="entry name" value="rve_2"/>
    <property type="match status" value="1"/>
</dbReference>
<accession>A0A2B1ICA4</accession>
<feature type="domain" description="Integrase catalytic" evidence="1">
    <location>
        <begin position="27"/>
        <end position="73"/>
    </location>
</feature>
<organism evidence="2 3">
    <name type="scientific">Bacillus cereus</name>
    <dbReference type="NCBI Taxonomy" id="1396"/>
    <lineage>
        <taxon>Bacteria</taxon>
        <taxon>Bacillati</taxon>
        <taxon>Bacillota</taxon>
        <taxon>Bacilli</taxon>
        <taxon>Bacillales</taxon>
        <taxon>Bacillaceae</taxon>
        <taxon>Bacillus</taxon>
        <taxon>Bacillus cereus group</taxon>
    </lineage>
</organism>
<name>A0A2B1ICA4_BACCE</name>
<dbReference type="InterPro" id="IPR001584">
    <property type="entry name" value="Integrase_cat-core"/>
</dbReference>
<evidence type="ECO:0000313" key="3">
    <source>
        <dbReference type="Proteomes" id="UP000220226"/>
    </source>
</evidence>
<evidence type="ECO:0000259" key="1">
    <source>
        <dbReference type="Pfam" id="PF13333"/>
    </source>
</evidence>
<sequence length="78" mass="9298">MFTYGNRLLKKVKGLRSKRDGITEQDKERVIYLTKFESMEHIKIVLDNYRGHYNRKKIKVQLKGMSPVQYRTHIQTAA</sequence>
<dbReference type="GO" id="GO:0015074">
    <property type="term" value="P:DNA integration"/>
    <property type="evidence" value="ECO:0007669"/>
    <property type="project" value="InterPro"/>
</dbReference>